<evidence type="ECO:0000313" key="1">
    <source>
        <dbReference type="EMBL" id="CAK5021119.1"/>
    </source>
</evidence>
<dbReference type="EMBL" id="CAVMJV010000003">
    <property type="protein sequence ID" value="CAK5021119.1"/>
    <property type="molecule type" value="Genomic_DNA"/>
</dbReference>
<gene>
    <name evidence="1" type="ORF">MENTE1834_LOCUS4634</name>
</gene>
<reference evidence="1" key="1">
    <citation type="submission" date="2023-11" db="EMBL/GenBank/DDBJ databases">
        <authorList>
            <person name="Poullet M."/>
        </authorList>
    </citation>
    <scope>NUCLEOTIDE SEQUENCE</scope>
    <source>
        <strain evidence="1">E1834</strain>
    </source>
</reference>
<dbReference type="Proteomes" id="UP001497535">
    <property type="component" value="Unassembled WGS sequence"/>
</dbReference>
<proteinExistence type="predicted"/>
<accession>A0ACB0XWL4</accession>
<evidence type="ECO:0000313" key="2">
    <source>
        <dbReference type="Proteomes" id="UP001497535"/>
    </source>
</evidence>
<organism evidence="1 2">
    <name type="scientific">Meloidogyne enterolobii</name>
    <name type="common">Root-knot nematode worm</name>
    <name type="synonym">Meloidogyne mayaguensis</name>
    <dbReference type="NCBI Taxonomy" id="390850"/>
    <lineage>
        <taxon>Eukaryota</taxon>
        <taxon>Metazoa</taxon>
        <taxon>Ecdysozoa</taxon>
        <taxon>Nematoda</taxon>
        <taxon>Chromadorea</taxon>
        <taxon>Rhabditida</taxon>
        <taxon>Tylenchina</taxon>
        <taxon>Tylenchomorpha</taxon>
        <taxon>Tylenchoidea</taxon>
        <taxon>Meloidogynidae</taxon>
        <taxon>Meloidogyninae</taxon>
        <taxon>Meloidogyne</taxon>
    </lineage>
</organism>
<keyword evidence="2" id="KW-1185">Reference proteome</keyword>
<name>A0ACB0XWL4_MELEN</name>
<comment type="caution">
    <text evidence="1">The sequence shown here is derived from an EMBL/GenBank/DDBJ whole genome shotgun (WGS) entry which is preliminary data.</text>
</comment>
<sequence length="102" mass="11804">MKGCNRVRHLAIIREIIKDLLEISLIISDEVPKFLQNRFQFWNLFKSFIKQNPFICLLIPLVQNIPLNPAKSLNISLILCIPHNPLKATLIPLIHRCQTLVP</sequence>
<protein>
    <submittedName>
        <fullName evidence="1">Uncharacterized protein</fullName>
    </submittedName>
</protein>